<name>A0A7G8BKX3_9BACT</name>
<dbReference type="InterPro" id="IPR027417">
    <property type="entry name" value="P-loop_NTPase"/>
</dbReference>
<keyword evidence="2" id="KW-1185">Reference proteome</keyword>
<dbReference type="Proteomes" id="UP000515312">
    <property type="component" value="Chromosome"/>
</dbReference>
<protein>
    <submittedName>
        <fullName evidence="1">Uncharacterized protein</fullName>
    </submittedName>
</protein>
<sequence length="106" mass="12110">MTIVPKPHVSFLLDADPVQARARKPEYPLEFLHTNRASYIALTELIGGITIIDPMPAREAHEHIWKHVLKQLSLDECQYTRSTELLDADHRVHAPLDEEDVHPNVS</sequence>
<accession>A0A7G8BKX3</accession>
<gene>
    <name evidence="1" type="ORF">H7849_04270</name>
</gene>
<dbReference type="RefSeq" id="WP_186744425.1">
    <property type="nucleotide sequence ID" value="NZ_CP060394.1"/>
</dbReference>
<evidence type="ECO:0000313" key="2">
    <source>
        <dbReference type="Proteomes" id="UP000515312"/>
    </source>
</evidence>
<dbReference type="EMBL" id="CP060394">
    <property type="protein sequence ID" value="QNI33193.1"/>
    <property type="molecule type" value="Genomic_DNA"/>
</dbReference>
<dbReference type="KEGG" id="adin:H7849_04270"/>
<evidence type="ECO:0000313" key="1">
    <source>
        <dbReference type="EMBL" id="QNI33193.1"/>
    </source>
</evidence>
<organism evidence="1 2">
    <name type="scientific">Alloacidobacterium dinghuense</name>
    <dbReference type="NCBI Taxonomy" id="2763107"/>
    <lineage>
        <taxon>Bacteria</taxon>
        <taxon>Pseudomonadati</taxon>
        <taxon>Acidobacteriota</taxon>
        <taxon>Terriglobia</taxon>
        <taxon>Terriglobales</taxon>
        <taxon>Acidobacteriaceae</taxon>
        <taxon>Alloacidobacterium</taxon>
    </lineage>
</organism>
<dbReference type="AlphaFoldDB" id="A0A7G8BKX3"/>
<proteinExistence type="predicted"/>
<reference evidence="1 2" key="1">
    <citation type="submission" date="2020-08" db="EMBL/GenBank/DDBJ databases">
        <title>Edaphobacter telluris sp. nov. and Acidobacterium dinghuensis sp. nov., two acidobacteria isolated from forest soil.</title>
        <authorList>
            <person name="Fu J."/>
            <person name="Qiu L."/>
        </authorList>
    </citation>
    <scope>NUCLEOTIDE SEQUENCE [LARGE SCALE GENOMIC DNA]</scope>
    <source>
        <strain evidence="1">4Y35</strain>
    </source>
</reference>
<dbReference type="Gene3D" id="3.40.50.300">
    <property type="entry name" value="P-loop containing nucleotide triphosphate hydrolases"/>
    <property type="match status" value="1"/>
</dbReference>